<reference evidence="1 2" key="1">
    <citation type="journal article" date="2018" name="Sci. Rep.">
        <title>Genomic signatures of local adaptation to the degree of environmental predictability in rotifers.</title>
        <authorList>
            <person name="Franch-Gras L."/>
            <person name="Hahn C."/>
            <person name="Garcia-Roger E.M."/>
            <person name="Carmona M.J."/>
            <person name="Serra M."/>
            <person name="Gomez A."/>
        </authorList>
    </citation>
    <scope>NUCLEOTIDE SEQUENCE [LARGE SCALE GENOMIC DNA]</scope>
    <source>
        <strain evidence="1">HYR1</strain>
    </source>
</reference>
<protein>
    <submittedName>
        <fullName evidence="1">Uncharacterized protein</fullName>
    </submittedName>
</protein>
<comment type="caution">
    <text evidence="1">The sequence shown here is derived from an EMBL/GenBank/DDBJ whole genome shotgun (WGS) entry which is preliminary data.</text>
</comment>
<proteinExistence type="predicted"/>
<dbReference type="EMBL" id="REGN01000506">
    <property type="protein sequence ID" value="RNA41412.1"/>
    <property type="molecule type" value="Genomic_DNA"/>
</dbReference>
<name>A0A3M7T068_BRAPC</name>
<accession>A0A3M7T068</accession>
<dbReference type="Proteomes" id="UP000276133">
    <property type="component" value="Unassembled WGS sequence"/>
</dbReference>
<evidence type="ECO:0000313" key="1">
    <source>
        <dbReference type="EMBL" id="RNA41412.1"/>
    </source>
</evidence>
<gene>
    <name evidence="1" type="ORF">BpHYR1_033852</name>
</gene>
<organism evidence="1 2">
    <name type="scientific">Brachionus plicatilis</name>
    <name type="common">Marine rotifer</name>
    <name type="synonym">Brachionus muelleri</name>
    <dbReference type="NCBI Taxonomy" id="10195"/>
    <lineage>
        <taxon>Eukaryota</taxon>
        <taxon>Metazoa</taxon>
        <taxon>Spiralia</taxon>
        <taxon>Gnathifera</taxon>
        <taxon>Rotifera</taxon>
        <taxon>Eurotatoria</taxon>
        <taxon>Monogononta</taxon>
        <taxon>Pseudotrocha</taxon>
        <taxon>Ploima</taxon>
        <taxon>Brachionidae</taxon>
        <taxon>Brachionus</taxon>
    </lineage>
</organism>
<sequence>MFSDQKLCAEYEYNNGFVQTLTAWAWHPKNTFLAAPFQRHADFMIEFEFCAKNKSEKLFESLYCCIAKALG</sequence>
<keyword evidence="2" id="KW-1185">Reference proteome</keyword>
<dbReference type="AlphaFoldDB" id="A0A3M7T068"/>
<evidence type="ECO:0000313" key="2">
    <source>
        <dbReference type="Proteomes" id="UP000276133"/>
    </source>
</evidence>